<reference evidence="3 4" key="1">
    <citation type="submission" date="2023-08" db="EMBL/GenBank/DDBJ databases">
        <title>Black Yeasts Isolated from many extreme environments.</title>
        <authorList>
            <person name="Coleine C."/>
            <person name="Stajich J.E."/>
            <person name="Selbmann L."/>
        </authorList>
    </citation>
    <scope>NUCLEOTIDE SEQUENCE [LARGE SCALE GENOMIC DNA]</scope>
    <source>
        <strain evidence="3 4">CCFEE 5935</strain>
    </source>
</reference>
<name>A0AAV9PJP2_9PEZI</name>
<feature type="compositionally biased region" description="Basic and acidic residues" evidence="1">
    <location>
        <begin position="90"/>
        <end position="136"/>
    </location>
</feature>
<organism evidence="3 4">
    <name type="scientific">Saxophila tyrrhenica</name>
    <dbReference type="NCBI Taxonomy" id="1690608"/>
    <lineage>
        <taxon>Eukaryota</taxon>
        <taxon>Fungi</taxon>
        <taxon>Dikarya</taxon>
        <taxon>Ascomycota</taxon>
        <taxon>Pezizomycotina</taxon>
        <taxon>Dothideomycetes</taxon>
        <taxon>Dothideomycetidae</taxon>
        <taxon>Mycosphaerellales</taxon>
        <taxon>Extremaceae</taxon>
        <taxon>Saxophila</taxon>
    </lineage>
</organism>
<keyword evidence="2" id="KW-1133">Transmembrane helix</keyword>
<keyword evidence="2" id="KW-0812">Transmembrane</keyword>
<dbReference type="Proteomes" id="UP001337655">
    <property type="component" value="Unassembled WGS sequence"/>
</dbReference>
<dbReference type="PANTHER" id="PTHR35872">
    <property type="entry name" value="INTEGRAL MEMBRANE PROTEIN (AFU_ORTHOLOGUE AFUA_5G07110)"/>
    <property type="match status" value="1"/>
</dbReference>
<dbReference type="RefSeq" id="XP_064662625.1">
    <property type="nucleotide sequence ID" value="XM_064799870.1"/>
</dbReference>
<sequence length="504" mass="55891">MASSPPSPPPPWKRTSSFSSVAQSVASATEDFVLHRDPPPGFIAATAAATARAPSVKEIRSGQFGQDGWSAERSAKPGPRRRSSGSGERPNVRDSRFIEPFEPLAEERTRVSADERTSEGLRAEDGRRDHSSHAEARAATPANIPESRPLTSPDNERTDHDRIEAPEQHANPNYQTPPKLPWTTSTLIGLKAFWKWFLTPFGFLVTLYGLNVVAWGGMLFLLLCGAAPAMCWAPVHTAENQRHMSPAAALDLPGPYYHNCNDINSPRRVWIEIDSQILNALFCVTGFGLVPWRFRDLYYLLRWRLTSSKSSNKMYGLRVLAGIHRSWFRLSGSQTLDSIPSQDYLTHLQKTATPGSDLEAAHSSLPDADPRLPLPLAKTPPPPPSGIRAPATAPWKLDFFIWCQVWNTFFQCCLCGFMWGMNRYARPPWSTGLFVALACIIAGVGGWMSFKEGKAVKKVEGVMRKDQDDVAGEGEELREVRTNASEYESVHLHGQAKDILRSMG</sequence>
<feature type="transmembrane region" description="Helical" evidence="2">
    <location>
        <begin position="399"/>
        <end position="419"/>
    </location>
</feature>
<dbReference type="Pfam" id="PF11204">
    <property type="entry name" value="DUF2985"/>
    <property type="match status" value="1"/>
</dbReference>
<evidence type="ECO:0000256" key="1">
    <source>
        <dbReference type="SAM" id="MobiDB-lite"/>
    </source>
</evidence>
<feature type="compositionally biased region" description="Low complexity" evidence="1">
    <location>
        <begin position="44"/>
        <end position="53"/>
    </location>
</feature>
<dbReference type="GeneID" id="89923958"/>
<feature type="transmembrane region" description="Helical" evidence="2">
    <location>
        <begin position="431"/>
        <end position="450"/>
    </location>
</feature>
<evidence type="ECO:0000313" key="3">
    <source>
        <dbReference type="EMBL" id="KAK5173930.1"/>
    </source>
</evidence>
<feature type="compositionally biased region" description="Pro residues" evidence="1">
    <location>
        <begin position="1"/>
        <end position="12"/>
    </location>
</feature>
<feature type="compositionally biased region" description="Basic and acidic residues" evidence="1">
    <location>
        <begin position="154"/>
        <end position="167"/>
    </location>
</feature>
<keyword evidence="4" id="KW-1185">Reference proteome</keyword>
<gene>
    <name evidence="3" type="ORF">LTR77_002611</name>
</gene>
<dbReference type="PANTHER" id="PTHR35872:SF1">
    <property type="entry name" value="ALPHA-L-RHAMNOSIDASE C"/>
    <property type="match status" value="1"/>
</dbReference>
<proteinExistence type="predicted"/>
<dbReference type="AlphaFoldDB" id="A0AAV9PJP2"/>
<evidence type="ECO:0000313" key="4">
    <source>
        <dbReference type="Proteomes" id="UP001337655"/>
    </source>
</evidence>
<feature type="region of interest" description="Disordered" evidence="1">
    <location>
        <begin position="1"/>
        <end position="178"/>
    </location>
</feature>
<comment type="caution">
    <text evidence="3">The sequence shown here is derived from an EMBL/GenBank/DDBJ whole genome shotgun (WGS) entry which is preliminary data.</text>
</comment>
<feature type="compositionally biased region" description="Low complexity" evidence="1">
    <location>
        <begin position="16"/>
        <end position="28"/>
    </location>
</feature>
<protein>
    <submittedName>
        <fullName evidence="3">Uncharacterized protein</fullName>
    </submittedName>
</protein>
<dbReference type="InterPro" id="IPR021369">
    <property type="entry name" value="DUF2985"/>
</dbReference>
<evidence type="ECO:0000256" key="2">
    <source>
        <dbReference type="SAM" id="Phobius"/>
    </source>
</evidence>
<dbReference type="EMBL" id="JAVRRT010000003">
    <property type="protein sequence ID" value="KAK5173930.1"/>
    <property type="molecule type" value="Genomic_DNA"/>
</dbReference>
<keyword evidence="2" id="KW-0472">Membrane</keyword>
<accession>A0AAV9PJP2</accession>